<evidence type="ECO:0000256" key="12">
    <source>
        <dbReference type="HAMAP-Rule" id="MF_01393"/>
    </source>
</evidence>
<dbReference type="NCBIfam" id="NF004477">
    <property type="entry name" value="PRK05815.1-1"/>
    <property type="match status" value="1"/>
</dbReference>
<dbReference type="Proteomes" id="UP000009144">
    <property type="component" value="Chromosome"/>
</dbReference>
<evidence type="ECO:0000256" key="5">
    <source>
        <dbReference type="ARBA" id="ARBA00022547"/>
    </source>
</evidence>
<dbReference type="GO" id="GO:0042777">
    <property type="term" value="P:proton motive force-driven plasma membrane ATP synthesis"/>
    <property type="evidence" value="ECO:0007669"/>
    <property type="project" value="TreeGrafter"/>
</dbReference>
<dbReference type="NCBIfam" id="TIGR01131">
    <property type="entry name" value="ATP_synt_6_or_A"/>
    <property type="match status" value="1"/>
</dbReference>
<feature type="transmembrane region" description="Helical" evidence="12">
    <location>
        <begin position="270"/>
        <end position="291"/>
    </location>
</feature>
<gene>
    <name evidence="12" type="primary">atpB</name>
    <name evidence="14" type="ordered locus">Q7A_227</name>
</gene>
<dbReference type="InterPro" id="IPR023011">
    <property type="entry name" value="ATP_synth_F0_asu_AS"/>
</dbReference>
<dbReference type="OrthoDB" id="9789241at2"/>
<keyword evidence="4 12" id="KW-1003">Cell membrane</keyword>
<organism evidence="14 15">
    <name type="scientific">Methylophaga nitratireducenticrescens</name>
    <dbReference type="NCBI Taxonomy" id="754476"/>
    <lineage>
        <taxon>Bacteria</taxon>
        <taxon>Pseudomonadati</taxon>
        <taxon>Pseudomonadota</taxon>
        <taxon>Gammaproteobacteria</taxon>
        <taxon>Thiotrichales</taxon>
        <taxon>Piscirickettsiaceae</taxon>
        <taxon>Methylophaga</taxon>
    </lineage>
</organism>
<protein>
    <recommendedName>
        <fullName evidence="12 13">ATP synthase subunit a</fullName>
    </recommendedName>
    <alternativeName>
        <fullName evidence="12">ATP synthase F0 sector subunit a</fullName>
    </alternativeName>
    <alternativeName>
        <fullName evidence="12">F-ATPase subunit 6</fullName>
    </alternativeName>
</protein>
<dbReference type="HAMAP" id="MF_01393">
    <property type="entry name" value="ATP_synth_a_bact"/>
    <property type="match status" value="1"/>
</dbReference>
<keyword evidence="11 12" id="KW-0066">ATP synthesis</keyword>
<feature type="transmembrane region" description="Helical" evidence="12">
    <location>
        <begin position="243"/>
        <end position="264"/>
    </location>
</feature>
<dbReference type="InterPro" id="IPR035908">
    <property type="entry name" value="F0_ATP_A_sf"/>
</dbReference>
<reference evidence="14 15" key="1">
    <citation type="journal article" date="2012" name="J. Bacteriol.">
        <title>Complete genome sequences of Methylophaga sp. strain JAM1 and Methylophaga sp. strain JAM7.</title>
        <authorList>
            <person name="Villeneuve C."/>
            <person name="Martineau C."/>
            <person name="Mauffrey F."/>
            <person name="Villemur R."/>
        </authorList>
    </citation>
    <scope>NUCLEOTIDE SEQUENCE [LARGE SCALE GENOMIC DNA]</scope>
    <source>
        <strain evidence="14 15">JAM1</strain>
    </source>
</reference>
<evidence type="ECO:0000256" key="3">
    <source>
        <dbReference type="ARBA" id="ARBA00022448"/>
    </source>
</evidence>
<evidence type="ECO:0000313" key="14">
    <source>
        <dbReference type="EMBL" id="AFI83086.1"/>
    </source>
</evidence>
<dbReference type="GO" id="GO:0016787">
    <property type="term" value="F:hydrolase activity"/>
    <property type="evidence" value="ECO:0007669"/>
    <property type="project" value="UniProtKB-KW"/>
</dbReference>
<feature type="transmembrane region" description="Helical" evidence="12">
    <location>
        <begin position="52"/>
        <end position="74"/>
    </location>
</feature>
<evidence type="ECO:0000256" key="4">
    <source>
        <dbReference type="ARBA" id="ARBA00022475"/>
    </source>
</evidence>
<dbReference type="FunFam" id="1.20.120.220:FF:000002">
    <property type="entry name" value="ATP synthase subunit a"/>
    <property type="match status" value="1"/>
</dbReference>
<dbReference type="RefSeq" id="WP_014705461.1">
    <property type="nucleotide sequence ID" value="NC_017857.3"/>
</dbReference>
<keyword evidence="6 12" id="KW-0812">Transmembrane</keyword>
<dbReference type="InterPro" id="IPR000568">
    <property type="entry name" value="ATP_synth_F0_asu"/>
</dbReference>
<keyword evidence="3 12" id="KW-0813">Transport</keyword>
<dbReference type="Pfam" id="PF00119">
    <property type="entry name" value="ATP-synt_A"/>
    <property type="match status" value="1"/>
</dbReference>
<dbReference type="AlphaFoldDB" id="I1XFB7"/>
<keyword evidence="8 12" id="KW-1133">Transmembrane helix</keyword>
<evidence type="ECO:0000256" key="8">
    <source>
        <dbReference type="ARBA" id="ARBA00022989"/>
    </source>
</evidence>
<keyword evidence="7 12" id="KW-0375">Hydrogen ion transport</keyword>
<reference evidence="14 15" key="2">
    <citation type="journal article" date="2013" name="Int. J. Syst. Evol. Microbiol.">
        <title>Methylophaga nitratireducenticrescens sp. nov. and Methylophaga frappieri sp. nov., isolated from the biofilm of the methanol-fed denitrification system treating the seawater at the Montreal Biodome.</title>
        <authorList>
            <person name="Villeneuve C."/>
            <person name="Martineau C."/>
            <person name="Mauffrey F."/>
            <person name="Villemur R."/>
        </authorList>
    </citation>
    <scope>NUCLEOTIDE SEQUENCE [LARGE SCALE GENOMIC DNA]</scope>
    <source>
        <strain evidence="14 15">JAM1</strain>
    </source>
</reference>
<evidence type="ECO:0000256" key="1">
    <source>
        <dbReference type="ARBA" id="ARBA00004141"/>
    </source>
</evidence>
<evidence type="ECO:0000256" key="10">
    <source>
        <dbReference type="ARBA" id="ARBA00023136"/>
    </source>
</evidence>
<dbReference type="PANTHER" id="PTHR42823">
    <property type="entry name" value="ATP SYNTHASE SUBUNIT A, CHLOROPLASTIC"/>
    <property type="match status" value="1"/>
</dbReference>
<dbReference type="GO" id="GO:0046933">
    <property type="term" value="F:proton-transporting ATP synthase activity, rotational mechanism"/>
    <property type="evidence" value="ECO:0007669"/>
    <property type="project" value="UniProtKB-UniRule"/>
</dbReference>
<evidence type="ECO:0000256" key="7">
    <source>
        <dbReference type="ARBA" id="ARBA00022781"/>
    </source>
</evidence>
<dbReference type="GO" id="GO:0045259">
    <property type="term" value="C:proton-transporting ATP synthase complex"/>
    <property type="evidence" value="ECO:0007669"/>
    <property type="project" value="UniProtKB-KW"/>
</dbReference>
<dbReference type="Gene3D" id="1.20.120.220">
    <property type="entry name" value="ATP synthase, F0 complex, subunit A"/>
    <property type="match status" value="1"/>
</dbReference>
<dbReference type="PROSITE" id="PS00449">
    <property type="entry name" value="ATPASE_A"/>
    <property type="match status" value="1"/>
</dbReference>
<proteinExistence type="inferred from homology"/>
<name>I1XFB7_METNJ</name>
<evidence type="ECO:0000256" key="11">
    <source>
        <dbReference type="ARBA" id="ARBA00023310"/>
    </source>
</evidence>
<evidence type="ECO:0000313" key="15">
    <source>
        <dbReference type="Proteomes" id="UP000009144"/>
    </source>
</evidence>
<comment type="similarity">
    <text evidence="2 12 13">Belongs to the ATPase A chain family.</text>
</comment>
<accession>I1XFB7</accession>
<keyword evidence="10 12" id="KW-0472">Membrane</keyword>
<keyword evidence="15" id="KW-1185">Reference proteome</keyword>
<dbReference type="eggNOG" id="COG0356">
    <property type="taxonomic scope" value="Bacteria"/>
</dbReference>
<keyword evidence="12" id="KW-0997">Cell inner membrane</keyword>
<dbReference type="PATRIC" id="fig|754476.3.peg.225"/>
<evidence type="ECO:0000256" key="6">
    <source>
        <dbReference type="ARBA" id="ARBA00022692"/>
    </source>
</evidence>
<evidence type="ECO:0000256" key="2">
    <source>
        <dbReference type="ARBA" id="ARBA00006810"/>
    </source>
</evidence>
<dbReference type="SUPFAM" id="SSF81336">
    <property type="entry name" value="F1F0 ATP synthase subunit A"/>
    <property type="match status" value="1"/>
</dbReference>
<comment type="subcellular location">
    <subcellularLocation>
        <location evidence="12">Cell inner membrane</location>
        <topology evidence="12">Multi-pass membrane protein</topology>
    </subcellularLocation>
    <subcellularLocation>
        <location evidence="13">Cell membrane</location>
        <topology evidence="13">Multi-pass membrane protein</topology>
    </subcellularLocation>
    <subcellularLocation>
        <location evidence="1">Membrane</location>
        <topology evidence="1">Multi-pass membrane protein</topology>
    </subcellularLocation>
</comment>
<dbReference type="STRING" id="754476.Q7A_227"/>
<feature type="transmembrane region" description="Helical" evidence="12">
    <location>
        <begin position="172"/>
        <end position="189"/>
    </location>
</feature>
<dbReference type="CDD" id="cd00310">
    <property type="entry name" value="ATP-synt_Fo_a_6"/>
    <property type="match status" value="1"/>
</dbReference>
<dbReference type="EMBL" id="CP003390">
    <property type="protein sequence ID" value="AFI83086.1"/>
    <property type="molecule type" value="Genomic_DNA"/>
</dbReference>
<comment type="subunit">
    <text evidence="12">F-type ATPases have 2 components, CF(1) - the catalytic core - and CF(0) - the membrane proton channel. CF(1) has five subunits: alpha(3), beta(3), gamma(1), delta(1), epsilon(1). CF(0) has three main subunits: a(1), b(2) and c(9-12). The alpha and beta chains form an alternating ring which encloses part of the gamma chain. CF(1) is attached to CF(0) by a central stalk formed by the gamma and epsilon chains, while a peripheral stalk is formed by the delta and b chains.</text>
</comment>
<dbReference type="PANTHER" id="PTHR42823:SF3">
    <property type="entry name" value="ATP SYNTHASE SUBUNIT A, CHLOROPLASTIC"/>
    <property type="match status" value="1"/>
</dbReference>
<dbReference type="GO" id="GO:0005886">
    <property type="term" value="C:plasma membrane"/>
    <property type="evidence" value="ECO:0007669"/>
    <property type="project" value="UniProtKB-SubCell"/>
</dbReference>
<feature type="transmembrane region" description="Helical" evidence="12">
    <location>
        <begin position="115"/>
        <end position="134"/>
    </location>
</feature>
<dbReference type="InterPro" id="IPR045082">
    <property type="entry name" value="ATP_syn_F0_a_bact/chloroplast"/>
</dbReference>
<keyword evidence="14" id="KW-0378">Hydrolase</keyword>
<evidence type="ECO:0000256" key="13">
    <source>
        <dbReference type="RuleBase" id="RU000483"/>
    </source>
</evidence>
<dbReference type="HOGENOM" id="CLU_041018_1_0_6"/>
<sequence length="299" mass="33105">MAEELTTSGYIKHHLQNLTFGQKHEETEPGVWVPTDDYGFAMSSGEAAQMGFWSINVDTMFMSILLGGLMMWFFRSVAKKISAGVPTNTQNFAEWIIEFIDDSVRGSFSGGKNTLVAPMALTIFVWIFLMNLMDLIPVDLIPLAVAHGASAIFGVDPHDVFFKIVPTTDPNATLGMALFVFLLMLYYSFKVKGVGGFIGELTLQPFGKWALPINFVLETVTLIAKPFSLALRLFGNMYAGEMVFILIATMYGAGLVLGSFAGLLQVGWAIFHILIITLQAFIFMVLTTVYMDMAHQEHH</sequence>
<dbReference type="KEGG" id="mej:Q7A_227"/>
<comment type="function">
    <text evidence="12 13">Key component of the proton channel; it plays a direct role in the translocation of protons across the membrane.</text>
</comment>
<keyword evidence="5 12" id="KW-0138">CF(0)</keyword>
<keyword evidence="9 12" id="KW-0406">Ion transport</keyword>
<evidence type="ECO:0000256" key="9">
    <source>
        <dbReference type="ARBA" id="ARBA00023065"/>
    </source>
</evidence>